<keyword evidence="6 10" id="KW-1133">Transmembrane helix</keyword>
<dbReference type="PANTHER" id="PTHR43184">
    <property type="entry name" value="MAJOR FACILITATOR SUPERFAMILY TRANSPORTER 16, ISOFORM B"/>
    <property type="match status" value="1"/>
</dbReference>
<feature type="transmembrane region" description="Helical" evidence="10">
    <location>
        <begin position="98"/>
        <end position="122"/>
    </location>
</feature>
<comment type="subcellular location">
    <subcellularLocation>
        <location evidence="1">Membrane</location>
        <topology evidence="1">Multi-pass membrane protein</topology>
    </subcellularLocation>
</comment>
<keyword evidence="7 10" id="KW-0472">Membrane</keyword>
<feature type="transmembrane region" description="Helical" evidence="10">
    <location>
        <begin position="192"/>
        <end position="212"/>
    </location>
</feature>
<dbReference type="PROSITE" id="PS50850">
    <property type="entry name" value="MFS"/>
    <property type="match status" value="1"/>
</dbReference>
<accession>A0AAJ6YK73</accession>
<gene>
    <name evidence="13" type="primary">LOC105363571</name>
</gene>
<evidence type="ECO:0000256" key="3">
    <source>
        <dbReference type="ARBA" id="ARBA00022448"/>
    </source>
</evidence>
<dbReference type="PANTHER" id="PTHR43184:SF12">
    <property type="entry name" value="SUGAR PHOSPHATE EXCHANGER 3"/>
    <property type="match status" value="1"/>
</dbReference>
<evidence type="ECO:0000256" key="7">
    <source>
        <dbReference type="ARBA" id="ARBA00023136"/>
    </source>
</evidence>
<evidence type="ECO:0000256" key="9">
    <source>
        <dbReference type="ARBA" id="ARBA00042039"/>
    </source>
</evidence>
<dbReference type="Pfam" id="PF07690">
    <property type="entry name" value="MFS_1"/>
    <property type="match status" value="1"/>
</dbReference>
<evidence type="ECO:0000256" key="4">
    <source>
        <dbReference type="ARBA" id="ARBA00022597"/>
    </source>
</evidence>
<feature type="transmembrane region" description="Helical" evidence="10">
    <location>
        <begin position="469"/>
        <end position="495"/>
    </location>
</feature>
<feature type="transmembrane region" description="Helical" evidence="10">
    <location>
        <begin position="325"/>
        <end position="358"/>
    </location>
</feature>
<dbReference type="AlphaFoldDB" id="A0AAJ6YK73"/>
<evidence type="ECO:0000256" key="6">
    <source>
        <dbReference type="ARBA" id="ARBA00022989"/>
    </source>
</evidence>
<keyword evidence="12" id="KW-1185">Reference proteome</keyword>
<evidence type="ECO:0000256" key="10">
    <source>
        <dbReference type="SAM" id="Phobius"/>
    </source>
</evidence>
<evidence type="ECO:0000259" key="11">
    <source>
        <dbReference type="PROSITE" id="PS50850"/>
    </source>
</evidence>
<dbReference type="Proteomes" id="UP000695007">
    <property type="component" value="Unplaced"/>
</dbReference>
<dbReference type="GO" id="GO:0016020">
    <property type="term" value="C:membrane"/>
    <property type="evidence" value="ECO:0007669"/>
    <property type="project" value="UniProtKB-SubCell"/>
</dbReference>
<evidence type="ECO:0000256" key="8">
    <source>
        <dbReference type="ARBA" id="ARBA00041091"/>
    </source>
</evidence>
<keyword evidence="5 10" id="KW-0812">Transmembrane</keyword>
<feature type="domain" description="Major facilitator superfamily (MFS) profile" evidence="11">
    <location>
        <begin position="40"/>
        <end position="531"/>
    </location>
</feature>
<name>A0AAJ6YK73_9HYME</name>
<feature type="transmembrane region" description="Helical" evidence="10">
    <location>
        <begin position="224"/>
        <end position="243"/>
    </location>
</feature>
<comment type="similarity">
    <text evidence="2">Belongs to the major facilitator superfamily. Organophosphate:Pi antiporter (OPA) (TC 2.A.1.4) family.</text>
</comment>
<feature type="transmembrane region" description="Helical" evidence="10">
    <location>
        <begin position="129"/>
        <end position="151"/>
    </location>
</feature>
<keyword evidence="3" id="KW-0813">Transport</keyword>
<proteinExistence type="inferred from homology"/>
<evidence type="ECO:0000256" key="2">
    <source>
        <dbReference type="ARBA" id="ARBA00009598"/>
    </source>
</evidence>
<feature type="transmembrane region" description="Helical" evidence="10">
    <location>
        <begin position="507"/>
        <end position="527"/>
    </location>
</feature>
<dbReference type="GeneID" id="105363571"/>
<dbReference type="RefSeq" id="XP_011499609.1">
    <property type="nucleotide sequence ID" value="XM_011501307.1"/>
</dbReference>
<dbReference type="InterPro" id="IPR036259">
    <property type="entry name" value="MFS_trans_sf"/>
</dbReference>
<protein>
    <recommendedName>
        <fullName evidence="8">Sugar phosphate exchanger 3</fullName>
    </recommendedName>
    <alternativeName>
        <fullName evidence="9">Solute carrier family 37 member 3</fullName>
    </alternativeName>
</protein>
<evidence type="ECO:0000313" key="12">
    <source>
        <dbReference type="Proteomes" id="UP000695007"/>
    </source>
</evidence>
<dbReference type="FunFam" id="1.20.1250.20:FF:000028">
    <property type="entry name" value="Sugar phosphate exchanger 3 isoform 1"/>
    <property type="match status" value="1"/>
</dbReference>
<dbReference type="KEGG" id="csol:105363571"/>
<dbReference type="InterPro" id="IPR011701">
    <property type="entry name" value="MFS"/>
</dbReference>
<dbReference type="GO" id="GO:0022857">
    <property type="term" value="F:transmembrane transporter activity"/>
    <property type="evidence" value="ECO:0007669"/>
    <property type="project" value="InterPro"/>
</dbReference>
<feature type="transmembrane region" description="Helical" evidence="10">
    <location>
        <begin position="402"/>
        <end position="422"/>
    </location>
</feature>
<dbReference type="CTD" id="37427"/>
<dbReference type="InterPro" id="IPR000849">
    <property type="entry name" value="Sugar_P_transporter"/>
</dbReference>
<dbReference type="SUPFAM" id="SSF103473">
    <property type="entry name" value="MFS general substrate transporter"/>
    <property type="match status" value="1"/>
</dbReference>
<evidence type="ECO:0000256" key="1">
    <source>
        <dbReference type="ARBA" id="ARBA00004141"/>
    </source>
</evidence>
<evidence type="ECO:0000256" key="5">
    <source>
        <dbReference type="ARBA" id="ARBA00022692"/>
    </source>
</evidence>
<dbReference type="Gene3D" id="1.20.1250.20">
    <property type="entry name" value="MFS general substrate transporter like domains"/>
    <property type="match status" value="2"/>
</dbReference>
<reference evidence="13" key="1">
    <citation type="submission" date="2025-08" db="UniProtKB">
        <authorList>
            <consortium name="RefSeq"/>
        </authorList>
    </citation>
    <scope>IDENTIFICATION</scope>
</reference>
<feature type="transmembrane region" description="Helical" evidence="10">
    <location>
        <begin position="428"/>
        <end position="448"/>
    </location>
</feature>
<evidence type="ECO:0000313" key="13">
    <source>
        <dbReference type="RefSeq" id="XP_011499609.1"/>
    </source>
</evidence>
<dbReference type="PIRSF" id="PIRSF002808">
    <property type="entry name" value="Hexose_phosphate_transp"/>
    <property type="match status" value="1"/>
</dbReference>
<feature type="transmembrane region" description="Helical" evidence="10">
    <location>
        <begin position="157"/>
        <end position="185"/>
    </location>
</feature>
<sequence length="540" mass="58973">MTNLLKDVPLGIRFIEWISGKCQYRRLDRMTWHRAGVLGLTYLAYTCYHMSRKPISVVKNVLSFNCSGISPPPDLFINDSNRDTWCDWAPFDKPNASALLGTLDSAFLFSYAAAMFLSGFLAERFNLRYFLALGMLGTGIFTYLFGIARSYNIHNLWYFIFIQGINGILQTSGWPGVVTVVGNWFGKGKRGLIFGIWNSHTSLGNILGSLIAAEFVEKDWGLSFMVPGVIMGISGFIIFLFLVPNPSDIGYIPPGPYGYRKLDVAHSSDEGSGIEDAESIHNDDRRIIYRNTGRHQDAVDLIYQRSETSPMLSTNRNTENSSEKAIGFLGAISIPGVIEYSLSLFFAKLVSYTFLFWLPQYISSSTTYSATLSADLSTLFDVGGIIGAIIAGVLSDYSGMSALTCAVMLALACPTLFIYDYIGSMNLVVNVLLLMLAGLLVNGPYALITTAVSAELGTHPSLGVDSKALATVAAIIDGTGSIGAAVGPLLAGFVSSQGNLKNGWHNVYYVLVASEILALVLLSKLVYKDLKLYAQRWRAV</sequence>
<dbReference type="InterPro" id="IPR020846">
    <property type="entry name" value="MFS_dom"/>
</dbReference>
<organism evidence="12 13">
    <name type="scientific">Ceratosolen solmsi marchali</name>
    <dbReference type="NCBI Taxonomy" id="326594"/>
    <lineage>
        <taxon>Eukaryota</taxon>
        <taxon>Metazoa</taxon>
        <taxon>Ecdysozoa</taxon>
        <taxon>Arthropoda</taxon>
        <taxon>Hexapoda</taxon>
        <taxon>Insecta</taxon>
        <taxon>Pterygota</taxon>
        <taxon>Neoptera</taxon>
        <taxon>Endopterygota</taxon>
        <taxon>Hymenoptera</taxon>
        <taxon>Apocrita</taxon>
        <taxon>Proctotrupomorpha</taxon>
        <taxon>Chalcidoidea</taxon>
        <taxon>Agaonidae</taxon>
        <taxon>Agaoninae</taxon>
        <taxon>Ceratosolen</taxon>
    </lineage>
</organism>
<keyword evidence="4" id="KW-0762">Sugar transport</keyword>